<gene>
    <name evidence="2" type="ORF">BN970_01754</name>
</gene>
<sequence length="39" mass="4379">MCTSVQIGQDWFDEDHIVVDCEGRIIVQTRQLAMVPASS</sequence>
<protein>
    <submittedName>
        <fullName evidence="2">Diacylglycerol kinase catalytic subunit</fullName>
    </submittedName>
</protein>
<evidence type="ECO:0000313" key="2">
    <source>
        <dbReference type="EMBL" id="CQD09033.1"/>
    </source>
</evidence>
<keyword evidence="2" id="KW-0808">Transferase</keyword>
<feature type="domain" description="Acyl-CoA thioesterase-like C-terminal" evidence="1">
    <location>
        <begin position="2"/>
        <end position="35"/>
    </location>
</feature>
<dbReference type="Pfam" id="PF20789">
    <property type="entry name" value="4HBT_3C"/>
    <property type="match status" value="1"/>
</dbReference>
<evidence type="ECO:0000259" key="1">
    <source>
        <dbReference type="Pfam" id="PF20789"/>
    </source>
</evidence>
<evidence type="ECO:0000313" key="3">
    <source>
        <dbReference type="Proteomes" id="UP000182227"/>
    </source>
</evidence>
<organism evidence="2 3">
    <name type="scientific">Mycolicibacterium conceptionense</name>
    <dbReference type="NCBI Taxonomy" id="451644"/>
    <lineage>
        <taxon>Bacteria</taxon>
        <taxon>Bacillati</taxon>
        <taxon>Actinomycetota</taxon>
        <taxon>Actinomycetes</taxon>
        <taxon>Mycobacteriales</taxon>
        <taxon>Mycobacteriaceae</taxon>
        <taxon>Mycolicibacterium</taxon>
    </lineage>
</organism>
<name>A0A0U1D8R0_9MYCO</name>
<dbReference type="Gene3D" id="2.40.160.210">
    <property type="entry name" value="Acyl-CoA thioesterase, double hotdog domain"/>
    <property type="match status" value="1"/>
</dbReference>
<reference evidence="2 3" key="1">
    <citation type="submission" date="2015-03" db="EMBL/GenBank/DDBJ databases">
        <authorList>
            <person name="Murphy D."/>
        </authorList>
    </citation>
    <scope>NUCLEOTIDE SEQUENCE [LARGE SCALE GENOMIC DNA]</scope>
    <source>
        <strain evidence="2 3">D16</strain>
    </source>
</reference>
<dbReference type="InterPro" id="IPR049450">
    <property type="entry name" value="ACOT8-like_C"/>
</dbReference>
<keyword evidence="2" id="KW-0418">Kinase</keyword>
<dbReference type="GO" id="GO:0016301">
    <property type="term" value="F:kinase activity"/>
    <property type="evidence" value="ECO:0007669"/>
    <property type="project" value="UniProtKB-KW"/>
</dbReference>
<dbReference type="Proteomes" id="UP000182227">
    <property type="component" value="Unassembled WGS sequence"/>
</dbReference>
<dbReference type="InterPro" id="IPR042171">
    <property type="entry name" value="Acyl-CoA_hotdog"/>
</dbReference>
<dbReference type="AlphaFoldDB" id="A0A0U1D8R0"/>
<proteinExistence type="predicted"/>
<dbReference type="EMBL" id="CTEF01000001">
    <property type="protein sequence ID" value="CQD09033.1"/>
    <property type="molecule type" value="Genomic_DNA"/>
</dbReference>
<accession>A0A0U1D8R0</accession>